<proteinExistence type="inferred from homology"/>
<sequence length="151" mass="16798">MSRFTRITAIDPATHPLFERIRNEMGFVDLDEEGIDDFLELSGLKFVVFADDPNVRKETLDILVIGPEIRKCFGSALSGAWLADVMKGRAMAARWGVRKLPALALFRDDCFLGAAEGLDTWEGYLTKLGAIARRTEPPQRTISILTPQSEA</sequence>
<dbReference type="RefSeq" id="WP_205102092.1">
    <property type="nucleotide sequence ID" value="NZ_JACJJC010000004.1"/>
</dbReference>
<evidence type="ECO:0000313" key="2">
    <source>
        <dbReference type="EMBL" id="MBM6703621.1"/>
    </source>
</evidence>
<comment type="similarity">
    <text evidence="1">Belongs to the HupG/HyaE family.</text>
</comment>
<dbReference type="SUPFAM" id="SSF52833">
    <property type="entry name" value="Thioredoxin-like"/>
    <property type="match status" value="1"/>
</dbReference>
<dbReference type="Gene3D" id="3.40.30.10">
    <property type="entry name" value="Glutaredoxin"/>
    <property type="match status" value="1"/>
</dbReference>
<evidence type="ECO:0000256" key="1">
    <source>
        <dbReference type="ARBA" id="ARBA00009004"/>
    </source>
</evidence>
<dbReference type="EMBL" id="JACJJC010000004">
    <property type="protein sequence ID" value="MBM6703621.1"/>
    <property type="molecule type" value="Genomic_DNA"/>
</dbReference>
<keyword evidence="3" id="KW-1185">Reference proteome</keyword>
<protein>
    <submittedName>
        <fullName evidence="2">Hydrogenase expression protein HyaE</fullName>
    </submittedName>
</protein>
<dbReference type="InterPro" id="IPR036249">
    <property type="entry name" value="Thioredoxin-like_sf"/>
</dbReference>
<accession>A0ABS2DQK1</accession>
<comment type="caution">
    <text evidence="2">The sequence shown here is derived from an EMBL/GenBank/DDBJ whole genome shotgun (WGS) entry which is preliminary data.</text>
</comment>
<name>A0ABS2DQK1_9BURK</name>
<dbReference type="Pfam" id="PF07449">
    <property type="entry name" value="HyaE"/>
    <property type="match status" value="1"/>
</dbReference>
<dbReference type="InterPro" id="IPR010893">
    <property type="entry name" value="NiFe-hyd_mat_HyaE"/>
</dbReference>
<organism evidence="2 3">
    <name type="scientific">Sutterella massiliensis</name>
    <dbReference type="NCBI Taxonomy" id="1816689"/>
    <lineage>
        <taxon>Bacteria</taxon>
        <taxon>Pseudomonadati</taxon>
        <taxon>Pseudomonadota</taxon>
        <taxon>Betaproteobacteria</taxon>
        <taxon>Burkholderiales</taxon>
        <taxon>Sutterellaceae</taxon>
        <taxon>Sutterella</taxon>
    </lineage>
</organism>
<evidence type="ECO:0000313" key="3">
    <source>
        <dbReference type="Proteomes" id="UP000715095"/>
    </source>
</evidence>
<dbReference type="Proteomes" id="UP000715095">
    <property type="component" value="Unassembled WGS sequence"/>
</dbReference>
<gene>
    <name evidence="2" type="ORF">H6A60_03850</name>
</gene>
<reference evidence="2 3" key="1">
    <citation type="journal article" date="2021" name="Sci. Rep.">
        <title>The distribution of antibiotic resistance genes in chicken gut microbiota commensals.</title>
        <authorList>
            <person name="Juricova H."/>
            <person name="Matiasovicova J."/>
            <person name="Kubasova T."/>
            <person name="Cejkova D."/>
            <person name="Rychlik I."/>
        </authorList>
    </citation>
    <scope>NUCLEOTIDE SEQUENCE [LARGE SCALE GENOMIC DNA]</scope>
    <source>
        <strain evidence="2 3">An829</strain>
    </source>
</reference>